<accession>Q64FP3</accession>
<organism evidence="1">
    <name type="scientific">Human immunodeficiency virus type 1</name>
    <name type="common">HIV-1</name>
    <dbReference type="NCBI Taxonomy" id="11676"/>
    <lineage>
        <taxon>Viruses</taxon>
        <taxon>Riboviria</taxon>
        <taxon>Pararnavirae</taxon>
        <taxon>Artverviricota</taxon>
        <taxon>Revtraviricetes</taxon>
        <taxon>Ortervirales</taxon>
        <taxon>Retroviridae</taxon>
        <taxon>Orthoretrovirinae</taxon>
        <taxon>Lentivirus</taxon>
        <taxon>Lentivirus humimdef1</taxon>
    </lineage>
</organism>
<dbReference type="EMBL" id="AY705735">
    <property type="protein sequence ID" value="AAU13833.1"/>
    <property type="molecule type" value="Genomic_DNA"/>
</dbReference>
<reference evidence="1" key="1">
    <citation type="journal article" date="2005" name="AIDS Res. Hum. Retroviruses">
        <title>HIV type 1 subtypes in circulation in northern Kenya.</title>
        <authorList>
            <person name="Khamadi S.A."/>
            <person name="Ochieng W."/>
            <person name="Lihana R.W."/>
            <person name="Kinyua J."/>
            <person name="Muriuki J."/>
            <person name="Mwangi J."/>
            <person name="Lwembe R."/>
            <person name="Kiptoo M."/>
            <person name="Osman S."/>
            <person name="Lagat N."/>
            <person name="Pelle R."/>
            <person name="Muigai A."/>
            <person name="Carter J.Y."/>
            <person name="Oishi I."/>
            <person name="Ichimura H."/>
            <person name="Mwaniki D.L."/>
            <person name="Okoth F.A."/>
            <person name="Mpoke S."/>
            <person name="Songok E.M."/>
        </authorList>
    </citation>
    <scope>NUCLEOTIDE SEQUENCE</scope>
    <source>
        <strain evidence="1">TLHC111</strain>
    </source>
</reference>
<name>Q64FP3_HV1</name>
<keyword evidence="1" id="KW-0946">Virion</keyword>
<evidence type="ECO:0000313" key="1">
    <source>
        <dbReference type="EMBL" id="AAU13833.1"/>
    </source>
</evidence>
<dbReference type="GO" id="GO:0019031">
    <property type="term" value="C:viral envelope"/>
    <property type="evidence" value="ECO:0007669"/>
    <property type="project" value="UniProtKB-KW"/>
</dbReference>
<feature type="non-terminal residue" evidence="1">
    <location>
        <position position="137"/>
    </location>
</feature>
<dbReference type="Gene3D" id="1.20.5.170">
    <property type="match status" value="1"/>
</dbReference>
<sequence length="137" mass="15438">GTYNLEGIEAQQHLLNSLSGGIKQLQARVLALERYLKDQQLLGIWGCSGKTSAPLMCPGTLAGVIDLQDIWENMTWLQWDKEVSNATDTIYRLLKNRRPAGKECQDYLALESGQIWELVSIQTAGDIRFHMMEELEG</sequence>
<feature type="non-terminal residue" evidence="1">
    <location>
        <position position="1"/>
    </location>
</feature>
<gene>
    <name evidence="1" type="primary">env</name>
</gene>
<keyword evidence="1" id="KW-0261">Viral envelope protein</keyword>
<protein>
    <submittedName>
        <fullName evidence="1">Envelope glycoprotein</fullName>
    </submittedName>
</protein>
<proteinExistence type="predicted"/>
<organismHost>
    <name type="scientific">Homo sapiens</name>
    <name type="common">Human</name>
    <dbReference type="NCBI Taxonomy" id="9606"/>
</organismHost>
<dbReference type="Gene3D" id="1.10.287.210">
    <property type="match status" value="1"/>
</dbReference>
<dbReference type="SUPFAM" id="SSF58069">
    <property type="entry name" value="Virus ectodomain"/>
    <property type="match status" value="1"/>
</dbReference>